<evidence type="ECO:0000313" key="3">
    <source>
        <dbReference type="Proteomes" id="UP001152320"/>
    </source>
</evidence>
<protein>
    <submittedName>
        <fullName evidence="2">Uncharacterized protein</fullName>
    </submittedName>
</protein>
<feature type="region of interest" description="Disordered" evidence="1">
    <location>
        <begin position="1"/>
        <end position="35"/>
    </location>
</feature>
<accession>A0A9Q1BD07</accession>
<gene>
    <name evidence="2" type="ORF">HOLleu_40675</name>
</gene>
<organism evidence="2 3">
    <name type="scientific">Holothuria leucospilota</name>
    <name type="common">Black long sea cucumber</name>
    <name type="synonym">Mertensiothuria leucospilota</name>
    <dbReference type="NCBI Taxonomy" id="206669"/>
    <lineage>
        <taxon>Eukaryota</taxon>
        <taxon>Metazoa</taxon>
        <taxon>Echinodermata</taxon>
        <taxon>Eleutherozoa</taxon>
        <taxon>Echinozoa</taxon>
        <taxon>Holothuroidea</taxon>
        <taxon>Aspidochirotacea</taxon>
        <taxon>Aspidochirotida</taxon>
        <taxon>Holothuriidae</taxon>
        <taxon>Holothuria</taxon>
    </lineage>
</organism>
<comment type="caution">
    <text evidence="2">The sequence shown here is derived from an EMBL/GenBank/DDBJ whole genome shotgun (WGS) entry which is preliminary data.</text>
</comment>
<dbReference type="Proteomes" id="UP001152320">
    <property type="component" value="Chromosome 22"/>
</dbReference>
<proteinExistence type="predicted"/>
<dbReference type="EMBL" id="JAIZAY010000022">
    <property type="protein sequence ID" value="KAJ8020943.1"/>
    <property type="molecule type" value="Genomic_DNA"/>
</dbReference>
<dbReference type="OrthoDB" id="6123234at2759"/>
<keyword evidence="3" id="KW-1185">Reference proteome</keyword>
<dbReference type="AlphaFoldDB" id="A0A9Q1BD07"/>
<sequence>MGAMSRNPTKPESEQPSVRRKTKGDVTSPLRQVTQSSCDPKDVIFRGTNGFHTSSEVVRTYSTRTNMKLQNFMDEALSSTPSAETSPSEVFRVSPMEMTFGRLCDRPNETILNKKSEKIITNGGNVAFKDKIKSNLHLELSTNSSSDIIDSELEIKMAPNPRSEEISELQSANGSDASSDYNMSEAEDELYGVRKSKDGGQRTISEIKVSLEKGVKRLREEKGVLERKLQISREGESICTQEKAKHDVPSRIARLKRIISELRRKLEDQGKRLQSNYNTILAIQRNVLRCRSFTMKRKFVTDSVIRESPF</sequence>
<evidence type="ECO:0000313" key="2">
    <source>
        <dbReference type="EMBL" id="KAJ8020943.1"/>
    </source>
</evidence>
<name>A0A9Q1BD07_HOLLE</name>
<feature type="region of interest" description="Disordered" evidence="1">
    <location>
        <begin position="159"/>
        <end position="184"/>
    </location>
</feature>
<feature type="compositionally biased region" description="Polar residues" evidence="1">
    <location>
        <begin position="168"/>
        <end position="182"/>
    </location>
</feature>
<reference evidence="2" key="1">
    <citation type="submission" date="2021-10" db="EMBL/GenBank/DDBJ databases">
        <title>Tropical sea cucumber genome reveals ecological adaptation and Cuvierian tubules defense mechanism.</title>
        <authorList>
            <person name="Chen T."/>
        </authorList>
    </citation>
    <scope>NUCLEOTIDE SEQUENCE</scope>
    <source>
        <strain evidence="2">Nanhai2018</strain>
        <tissue evidence="2">Muscle</tissue>
    </source>
</reference>
<evidence type="ECO:0000256" key="1">
    <source>
        <dbReference type="SAM" id="MobiDB-lite"/>
    </source>
</evidence>
<feature type="compositionally biased region" description="Polar residues" evidence="1">
    <location>
        <begin position="1"/>
        <end position="16"/>
    </location>
</feature>